<gene>
    <name evidence="1" type="ORF">EXIGLDRAFT_778740</name>
</gene>
<dbReference type="Proteomes" id="UP000077266">
    <property type="component" value="Unassembled WGS sequence"/>
</dbReference>
<name>A0A165CE99_EXIGL</name>
<keyword evidence="2" id="KW-1185">Reference proteome</keyword>
<dbReference type="OrthoDB" id="360653at2759"/>
<sequence length="263" mass="29623">MDGLATLLEACAGTAPTVDLSDALRSHKRRLRRAALRLLPADAVQQHMLAAENESLDVSRFAFAWANVADYEASLACWRDFSPRRACLDARPIERQAERLAEEETSPDSFVDLDWQLPYQLLTVLAKLLRAFPAFTPSSEKVPWSSVVALLLFPHAWPAALSLRVVVARPQQKLDRTTRKRDEFFAAMASHMEHAQTARFLLHILAPCSACWTGTPWQTRQWTLAAEVHDLVQKQVGMTAFTEGYILASAEQRNKAMAVRRDR</sequence>
<dbReference type="STRING" id="1314781.A0A165CE99"/>
<accession>A0A165CE99</accession>
<reference evidence="1 2" key="1">
    <citation type="journal article" date="2016" name="Mol. Biol. Evol.">
        <title>Comparative Genomics of Early-Diverging Mushroom-Forming Fungi Provides Insights into the Origins of Lignocellulose Decay Capabilities.</title>
        <authorList>
            <person name="Nagy L.G."/>
            <person name="Riley R."/>
            <person name="Tritt A."/>
            <person name="Adam C."/>
            <person name="Daum C."/>
            <person name="Floudas D."/>
            <person name="Sun H."/>
            <person name="Yadav J.S."/>
            <person name="Pangilinan J."/>
            <person name="Larsson K.H."/>
            <person name="Matsuura K."/>
            <person name="Barry K."/>
            <person name="Labutti K."/>
            <person name="Kuo R."/>
            <person name="Ohm R.A."/>
            <person name="Bhattacharya S.S."/>
            <person name="Shirouzu T."/>
            <person name="Yoshinaga Y."/>
            <person name="Martin F.M."/>
            <person name="Grigoriev I.V."/>
            <person name="Hibbett D.S."/>
        </authorList>
    </citation>
    <scope>NUCLEOTIDE SEQUENCE [LARGE SCALE GENOMIC DNA]</scope>
    <source>
        <strain evidence="1 2">HHB12029</strain>
    </source>
</reference>
<protein>
    <submittedName>
        <fullName evidence="1">Uncharacterized protein</fullName>
    </submittedName>
</protein>
<proteinExistence type="predicted"/>
<organism evidence="1 2">
    <name type="scientific">Exidia glandulosa HHB12029</name>
    <dbReference type="NCBI Taxonomy" id="1314781"/>
    <lineage>
        <taxon>Eukaryota</taxon>
        <taxon>Fungi</taxon>
        <taxon>Dikarya</taxon>
        <taxon>Basidiomycota</taxon>
        <taxon>Agaricomycotina</taxon>
        <taxon>Agaricomycetes</taxon>
        <taxon>Auriculariales</taxon>
        <taxon>Exidiaceae</taxon>
        <taxon>Exidia</taxon>
    </lineage>
</organism>
<dbReference type="InParanoid" id="A0A165CE99"/>
<evidence type="ECO:0000313" key="2">
    <source>
        <dbReference type="Proteomes" id="UP000077266"/>
    </source>
</evidence>
<evidence type="ECO:0000313" key="1">
    <source>
        <dbReference type="EMBL" id="KZV82312.1"/>
    </source>
</evidence>
<dbReference type="AlphaFoldDB" id="A0A165CE99"/>
<dbReference type="EMBL" id="KV426332">
    <property type="protein sequence ID" value="KZV82312.1"/>
    <property type="molecule type" value="Genomic_DNA"/>
</dbReference>